<gene>
    <name evidence="4" type="ORF">SAMN06265218_11092</name>
</gene>
<protein>
    <submittedName>
        <fullName evidence="4">Repeat domain-containing protein</fullName>
    </submittedName>
</protein>
<dbReference type="InterPro" id="IPR013517">
    <property type="entry name" value="FG-GAP"/>
</dbReference>
<feature type="chain" id="PRO_5022232319" evidence="2">
    <location>
        <begin position="22"/>
        <end position="1113"/>
    </location>
</feature>
<evidence type="ECO:0000256" key="1">
    <source>
        <dbReference type="ARBA" id="ARBA00022729"/>
    </source>
</evidence>
<evidence type="ECO:0000313" key="5">
    <source>
        <dbReference type="Proteomes" id="UP000317593"/>
    </source>
</evidence>
<dbReference type="PANTHER" id="PTHR16026:SF0">
    <property type="entry name" value="CARTILAGE ACIDIC PROTEIN 1"/>
    <property type="match status" value="1"/>
</dbReference>
<reference evidence="4 5" key="1">
    <citation type="submission" date="2017-05" db="EMBL/GenBank/DDBJ databases">
        <authorList>
            <person name="Varghese N."/>
            <person name="Submissions S."/>
        </authorList>
    </citation>
    <scope>NUCLEOTIDE SEQUENCE [LARGE SCALE GENOMIC DNA]</scope>
    <source>
        <strain evidence="4 5">DSM 21194</strain>
    </source>
</reference>
<feature type="domain" description="ASPIC/UnbV" evidence="3">
    <location>
        <begin position="525"/>
        <end position="590"/>
    </location>
</feature>
<evidence type="ECO:0000313" key="4">
    <source>
        <dbReference type="EMBL" id="SMO71291.1"/>
    </source>
</evidence>
<dbReference type="Proteomes" id="UP000317593">
    <property type="component" value="Unassembled WGS sequence"/>
</dbReference>
<keyword evidence="5" id="KW-1185">Reference proteome</keyword>
<dbReference type="RefSeq" id="WP_142714864.1">
    <property type="nucleotide sequence ID" value="NZ_FXTH01000010.1"/>
</dbReference>
<dbReference type="Pfam" id="PF13517">
    <property type="entry name" value="FG-GAP_3"/>
    <property type="match status" value="6"/>
</dbReference>
<dbReference type="InterPro" id="IPR011519">
    <property type="entry name" value="UnbV_ASPIC"/>
</dbReference>
<dbReference type="Pfam" id="PF07593">
    <property type="entry name" value="UnbV_ASPIC"/>
    <property type="match status" value="1"/>
</dbReference>
<dbReference type="PANTHER" id="PTHR16026">
    <property type="entry name" value="CARTILAGE ACIDIC PROTEIN 1"/>
    <property type="match status" value="1"/>
</dbReference>
<dbReference type="Gene3D" id="2.130.10.130">
    <property type="entry name" value="Integrin alpha, N-terminal"/>
    <property type="match status" value="5"/>
</dbReference>
<feature type="signal peptide" evidence="2">
    <location>
        <begin position="1"/>
        <end position="21"/>
    </location>
</feature>
<name>A0A521DJL4_9BACT</name>
<sequence length="1113" mass="123513">MIYRFLTLALALMVVPTSSRGQSDSKAAPPRLKLLDPSATNVQFSNNIPESKHLNILTYEYLHNGGGVATGDLDNDGLADIYFTGNFVKNRLYKNNGNMRFEEVAAEAGILGSQGWDTGVSMVDINNDGYLDIYVCRSGPLEPELRANELYINNGNMTFTERAAEYGLDDRGYATQAAFLDYNGDGLLDMYLLNHNIRQMESFNPAEVVGQRDPYVGDKLYKNTGNGFVDVSEEAGIIGNPVGYGLGIAIGDLNNNGRPDIYVGNDFLERDYLYINNGDGTFTEKLKKAMPHIVQFSMGNDIADFNNDGWLDILAADMIAEGNYRQKTNMTGMDPTTFGYMVEDGFHYQYMSNTLQLNNGRAVFSDVGQLAGISNTDWSWAALMADFDNDRLKDIFIANGYYKEVADKDYDRYENKILDRVRAEEDLSILDFMPKLLARIPSTPISNYIFRNNGDLTFTKKNAAWGMDHPGFSTGAAYADLNNDGALDLVITNVNDKPYIYRNTAAAGRHYLRIKLDGPSNNRSGLGSRVTVYSGGEQQMIEHYLNRGFQSSMEDVVHFGLGNHLQADSAVVRWPDGKQQTIYNIAADQTKVLNYGDASHPVEKQKQQQEPLFSDITRQADLSYQHQENAYDDFAKEPLLPHKMSNFGPGIAVGDVNADGLDDFFVGGAHEQSGTLYIQNEEVSFSPAESQPWRFDSRSEDMEAAFFDADGDGSLDLYVVSGGSEFDPHSPELQDRLYLNDGEGNFEKSSAALPEMLTSGSVVAPGDFNDDGQTDLFVGGRLIPGRYPSPPRSYILKNDGGTFIDVTDEIAPDLHEAGMVTDAIWSDYNGDKQVDLMVVGEWMSILVMENEEGVFINKTSEAGLSDTNGWWFSIAEAGINEHGNMDYIGGNLGLNYTFRTSKKEPFQLFSGDFNEDGRQEIVMGYYNGGHLYPRRGKEIMQQQFPFIKKKFTTFDAYGRATLDDIFGQQKLSEALNYKARTFASSYLENGENGRFTVSPLPNMAQLSSVNGILTEDFNGDNRTDVVIAGNLYSSETHIPRNDASIGLFLARNEDGSLRSIPARESGLYAGGDVKDLERIRLGRNGERGILIAKNDDYLQLVKVNAEPRSSGRD</sequence>
<dbReference type="EMBL" id="FXTH01000010">
    <property type="protein sequence ID" value="SMO71291.1"/>
    <property type="molecule type" value="Genomic_DNA"/>
</dbReference>
<dbReference type="OrthoDB" id="1488345at2"/>
<dbReference type="AlphaFoldDB" id="A0A521DJL4"/>
<evidence type="ECO:0000259" key="3">
    <source>
        <dbReference type="Pfam" id="PF07593"/>
    </source>
</evidence>
<organism evidence="4 5">
    <name type="scientific">Fodinibius sediminis</name>
    <dbReference type="NCBI Taxonomy" id="1214077"/>
    <lineage>
        <taxon>Bacteria</taxon>
        <taxon>Pseudomonadati</taxon>
        <taxon>Balneolota</taxon>
        <taxon>Balneolia</taxon>
        <taxon>Balneolales</taxon>
        <taxon>Balneolaceae</taxon>
        <taxon>Fodinibius</taxon>
    </lineage>
</organism>
<keyword evidence="1 2" id="KW-0732">Signal</keyword>
<evidence type="ECO:0000256" key="2">
    <source>
        <dbReference type="SAM" id="SignalP"/>
    </source>
</evidence>
<accession>A0A521DJL4</accession>
<dbReference type="SUPFAM" id="SSF69318">
    <property type="entry name" value="Integrin alpha N-terminal domain"/>
    <property type="match status" value="3"/>
</dbReference>
<dbReference type="InterPro" id="IPR027039">
    <property type="entry name" value="Crtac1"/>
</dbReference>
<proteinExistence type="predicted"/>
<dbReference type="InterPro" id="IPR028994">
    <property type="entry name" value="Integrin_alpha_N"/>
</dbReference>